<name>X1P3X6_9ZZZZ</name>
<sequence length="83" mass="9937">MPQINLRVKVEGAKKGCVGFYKEEYRKRTNDSQEVLFLELLEISKRFKTITRIEFMAEESQEIKPFDPRKSVKLQEIWNELID</sequence>
<gene>
    <name evidence="1" type="ORF">S06H3_45496</name>
</gene>
<organism evidence="1">
    <name type="scientific">marine sediment metagenome</name>
    <dbReference type="NCBI Taxonomy" id="412755"/>
    <lineage>
        <taxon>unclassified sequences</taxon>
        <taxon>metagenomes</taxon>
        <taxon>ecological metagenomes</taxon>
    </lineage>
</organism>
<accession>X1P3X6</accession>
<proteinExistence type="predicted"/>
<dbReference type="EMBL" id="BARV01028415">
    <property type="protein sequence ID" value="GAI33755.1"/>
    <property type="molecule type" value="Genomic_DNA"/>
</dbReference>
<protein>
    <submittedName>
        <fullName evidence="1">Uncharacterized protein</fullName>
    </submittedName>
</protein>
<evidence type="ECO:0000313" key="1">
    <source>
        <dbReference type="EMBL" id="GAI33755.1"/>
    </source>
</evidence>
<comment type="caution">
    <text evidence="1">The sequence shown here is derived from an EMBL/GenBank/DDBJ whole genome shotgun (WGS) entry which is preliminary data.</text>
</comment>
<reference evidence="1" key="1">
    <citation type="journal article" date="2014" name="Front. Microbiol.">
        <title>High frequency of phylogenetically diverse reductive dehalogenase-homologous genes in deep subseafloor sedimentary metagenomes.</title>
        <authorList>
            <person name="Kawai M."/>
            <person name="Futagami T."/>
            <person name="Toyoda A."/>
            <person name="Takaki Y."/>
            <person name="Nishi S."/>
            <person name="Hori S."/>
            <person name="Arai W."/>
            <person name="Tsubouchi T."/>
            <person name="Morono Y."/>
            <person name="Uchiyama I."/>
            <person name="Ito T."/>
            <person name="Fujiyama A."/>
            <person name="Inagaki F."/>
            <person name="Takami H."/>
        </authorList>
    </citation>
    <scope>NUCLEOTIDE SEQUENCE</scope>
    <source>
        <strain evidence="1">Expedition CK06-06</strain>
    </source>
</reference>
<feature type="non-terminal residue" evidence="1">
    <location>
        <position position="83"/>
    </location>
</feature>
<dbReference type="AlphaFoldDB" id="X1P3X6"/>